<evidence type="ECO:0000313" key="3">
    <source>
        <dbReference type="Proteomes" id="UP000507470"/>
    </source>
</evidence>
<dbReference type="AlphaFoldDB" id="A0A6J8B1L8"/>
<dbReference type="PANTHER" id="PTHR45749:SF21">
    <property type="entry name" value="DUF4371 DOMAIN-CONTAINING PROTEIN"/>
    <property type="match status" value="1"/>
</dbReference>
<feature type="domain" description="DUF4371" evidence="1">
    <location>
        <begin position="9"/>
        <end position="122"/>
    </location>
</feature>
<evidence type="ECO:0000313" key="2">
    <source>
        <dbReference type="EMBL" id="CAC5377291.1"/>
    </source>
</evidence>
<gene>
    <name evidence="2" type="ORF">MCOR_13614</name>
</gene>
<dbReference type="OrthoDB" id="6783070at2759"/>
<dbReference type="SUPFAM" id="SSF53098">
    <property type="entry name" value="Ribonuclease H-like"/>
    <property type="match status" value="1"/>
</dbReference>
<accession>A0A6J8B1L8</accession>
<reference evidence="2 3" key="1">
    <citation type="submission" date="2020-06" db="EMBL/GenBank/DDBJ databases">
        <authorList>
            <person name="Li R."/>
            <person name="Bekaert M."/>
        </authorList>
    </citation>
    <scope>NUCLEOTIDE SEQUENCE [LARGE SCALE GENOMIC DNA]</scope>
    <source>
        <strain evidence="3">wild</strain>
    </source>
</reference>
<dbReference type="InterPro" id="IPR012337">
    <property type="entry name" value="RNaseH-like_sf"/>
</dbReference>
<organism evidence="2 3">
    <name type="scientific">Mytilus coruscus</name>
    <name type="common">Sea mussel</name>
    <dbReference type="NCBI Taxonomy" id="42192"/>
    <lineage>
        <taxon>Eukaryota</taxon>
        <taxon>Metazoa</taxon>
        <taxon>Spiralia</taxon>
        <taxon>Lophotrochozoa</taxon>
        <taxon>Mollusca</taxon>
        <taxon>Bivalvia</taxon>
        <taxon>Autobranchia</taxon>
        <taxon>Pteriomorphia</taxon>
        <taxon>Mytilida</taxon>
        <taxon>Mytiloidea</taxon>
        <taxon>Mytilidae</taxon>
        <taxon>Mytilinae</taxon>
        <taxon>Mytilus</taxon>
    </lineage>
</organism>
<protein>
    <recommendedName>
        <fullName evidence="1">DUF4371 domain-containing protein</fullName>
    </recommendedName>
</protein>
<evidence type="ECO:0000259" key="1">
    <source>
        <dbReference type="Pfam" id="PF14291"/>
    </source>
</evidence>
<name>A0A6J8B1L8_MYTCO</name>
<dbReference type="EMBL" id="CACVKT020002303">
    <property type="protein sequence ID" value="CAC5377291.1"/>
    <property type="molecule type" value="Genomic_DNA"/>
</dbReference>
<proteinExistence type="predicted"/>
<dbReference type="Pfam" id="PF14291">
    <property type="entry name" value="DUF4371"/>
    <property type="match status" value="1"/>
</dbReference>
<dbReference type="PANTHER" id="PTHR45749">
    <property type="match status" value="1"/>
</dbReference>
<sequence length="214" mass="24578">MQSQGPHYLSPKVQNELIYCCEIEIREKIVNDCKLADFHSVCADETTDVSVKEQLSLCIRFVDSIKSEVREEFMGFVELTKTDAENIAENIMTYLKKWGLDIAKLRGQGYDGASVMSGHVNGVQTRIRRNCPRAYYVHCRSHNLNLVVTQRYKVVNPIRNIMDNAVQLTWFLCGSANRDNILKNEKLTESDLMNNTMEIHDEDDIIGKILQEVM</sequence>
<keyword evidence="3" id="KW-1185">Reference proteome</keyword>
<dbReference type="Proteomes" id="UP000507470">
    <property type="component" value="Unassembled WGS sequence"/>
</dbReference>
<dbReference type="InterPro" id="IPR025398">
    <property type="entry name" value="DUF4371"/>
</dbReference>